<reference evidence="6 7" key="1">
    <citation type="submission" date="2018-05" db="EMBL/GenBank/DDBJ databases">
        <title>The Hungate 1000. A catalogue of reference genomes from the rumen microbiome.</title>
        <authorList>
            <person name="Kelly W."/>
        </authorList>
    </citation>
    <scope>NUCLEOTIDE SEQUENCE [LARGE SCALE GENOMIC DNA]</scope>
    <source>
        <strain evidence="6 7">NLAE-zl-C242</strain>
    </source>
</reference>
<dbReference type="EMBL" id="QGDL01000020">
    <property type="protein sequence ID" value="PWJ21505.1"/>
    <property type="molecule type" value="Genomic_DNA"/>
</dbReference>
<dbReference type="PANTHER" id="PTHR46233:SF3">
    <property type="entry name" value="HYDROXYACYLGLUTATHIONE HYDROLASE GLOC"/>
    <property type="match status" value="1"/>
</dbReference>
<dbReference type="GO" id="GO:0046872">
    <property type="term" value="F:metal ion binding"/>
    <property type="evidence" value="ECO:0007669"/>
    <property type="project" value="UniProtKB-KW"/>
</dbReference>
<comment type="cofactor">
    <cofactor evidence="1">
        <name>Zn(2+)</name>
        <dbReference type="ChEBI" id="CHEBI:29105"/>
    </cofactor>
</comment>
<keyword evidence="3 6" id="KW-0378">Hydrolase</keyword>
<dbReference type="InterPro" id="IPR036866">
    <property type="entry name" value="RibonucZ/Hydroxyglut_hydro"/>
</dbReference>
<proteinExistence type="predicted"/>
<dbReference type="GO" id="GO:0016787">
    <property type="term" value="F:hydrolase activity"/>
    <property type="evidence" value="ECO:0007669"/>
    <property type="project" value="UniProtKB-KW"/>
</dbReference>
<dbReference type="Pfam" id="PF00753">
    <property type="entry name" value="Lactamase_B"/>
    <property type="match status" value="1"/>
</dbReference>
<protein>
    <submittedName>
        <fullName evidence="6">Glyoxylase-like metal-dependent hydrolase (Beta-lactamase superfamily II)</fullName>
    </submittedName>
</protein>
<dbReference type="SMART" id="SM00849">
    <property type="entry name" value="Lactamase_B"/>
    <property type="match status" value="1"/>
</dbReference>
<dbReference type="PANTHER" id="PTHR46233">
    <property type="entry name" value="HYDROXYACYLGLUTATHIONE HYDROLASE GLOC"/>
    <property type="match status" value="1"/>
</dbReference>
<dbReference type="Proteomes" id="UP000245845">
    <property type="component" value="Unassembled WGS sequence"/>
</dbReference>
<keyword evidence="4" id="KW-0862">Zinc</keyword>
<evidence type="ECO:0000256" key="4">
    <source>
        <dbReference type="ARBA" id="ARBA00022833"/>
    </source>
</evidence>
<gene>
    <name evidence="6" type="ORF">A8806_12074</name>
</gene>
<evidence type="ECO:0000256" key="3">
    <source>
        <dbReference type="ARBA" id="ARBA00022801"/>
    </source>
</evidence>
<dbReference type="SUPFAM" id="SSF56281">
    <property type="entry name" value="Metallo-hydrolase/oxidoreductase"/>
    <property type="match status" value="1"/>
</dbReference>
<keyword evidence="7" id="KW-1185">Reference proteome</keyword>
<dbReference type="Gene3D" id="3.60.15.10">
    <property type="entry name" value="Ribonuclease Z/Hydroxyacylglutathione hydrolase-like"/>
    <property type="match status" value="1"/>
</dbReference>
<dbReference type="CDD" id="cd06262">
    <property type="entry name" value="metallo-hydrolase-like_MBL-fold"/>
    <property type="match status" value="1"/>
</dbReference>
<dbReference type="InterPro" id="IPR001279">
    <property type="entry name" value="Metallo-B-lactamas"/>
</dbReference>
<evidence type="ECO:0000256" key="1">
    <source>
        <dbReference type="ARBA" id="ARBA00001947"/>
    </source>
</evidence>
<evidence type="ECO:0000313" key="7">
    <source>
        <dbReference type="Proteomes" id="UP000245845"/>
    </source>
</evidence>
<dbReference type="AlphaFoldDB" id="A0A2Y9BLN2"/>
<comment type="caution">
    <text evidence="6">The sequence shown here is derived from an EMBL/GenBank/DDBJ whole genome shotgun (WGS) entry which is preliminary data.</text>
</comment>
<accession>A0A2Y9BLN2</accession>
<feature type="domain" description="Metallo-beta-lactamase" evidence="5">
    <location>
        <begin position="12"/>
        <end position="190"/>
    </location>
</feature>
<organism evidence="6 7">
    <name type="scientific">Faecalicatena orotica</name>
    <dbReference type="NCBI Taxonomy" id="1544"/>
    <lineage>
        <taxon>Bacteria</taxon>
        <taxon>Bacillati</taxon>
        <taxon>Bacillota</taxon>
        <taxon>Clostridia</taxon>
        <taxon>Lachnospirales</taxon>
        <taxon>Lachnospiraceae</taxon>
        <taxon>Faecalicatena</taxon>
    </lineage>
</organism>
<dbReference type="InterPro" id="IPR051453">
    <property type="entry name" value="MBL_Glyoxalase_II"/>
</dbReference>
<evidence type="ECO:0000259" key="5">
    <source>
        <dbReference type="SMART" id="SM00849"/>
    </source>
</evidence>
<dbReference type="RefSeq" id="WP_109733707.1">
    <property type="nucleotide sequence ID" value="NZ_BAAACK010000021.1"/>
</dbReference>
<name>A0A2Y9BLN2_9FIRM</name>
<evidence type="ECO:0000256" key="2">
    <source>
        <dbReference type="ARBA" id="ARBA00022723"/>
    </source>
</evidence>
<sequence>MKIEKFVIGIISTNCYLVQNEETKECILIDPAVLRAEIVSHIKNQGLKLTAILLTHGHFDHIMGVDGFLEEFPVPVYAHEKEEALLGDASLNSSSTYGRAYTFSDAIYVKDKEKLNAAGFDIEVIYTPGHTIGGCCYYIPAEGVLFSGDTLFCSSIGRSDFPTGNAGQLIRSIQDRLMCLPDETKVYPGHMDETTIAFEKKNNPFL</sequence>
<dbReference type="OrthoDB" id="9802248at2"/>
<evidence type="ECO:0000313" key="6">
    <source>
        <dbReference type="EMBL" id="PWJ21505.1"/>
    </source>
</evidence>
<keyword evidence="2" id="KW-0479">Metal-binding</keyword>